<sequence>MPVLRTRDTQSRSLEVTTDAPPPPTFTIISPTPRAFTFPSSHNLSDSPYSTPSNSPFEPDLRSLALSSSPSCTTPPPLMRTLTPDSAYSVSTTSSSPSHKRRKSSSASVDVERRPKKGDEDYIKRPENAFILFRRKCCEERQQAQEEGAADPTTKKQRQADLSKAISQQWKALPAEERKYWEELAKEKKKEHEQLYPNYVYRPQRVRDKDGKARNKKHKPRKGEAEEEANKSVSFIIPPAAPRIHGRSASAPTPPPMSYQTIQVPNLYPTTPSCPTSPSLLPMISRRYTINPEDVMNNFDYRPGQHLLPPPMDEFGQQGLQSADLMHSMYDMPSQQAQPGNAQSRLQPLTMPHESAMLLPAHNIISPASSIASGSSGPSSPASGPFTPTMLHSAFSQIGQQCMPTDGYSPELHPDQDFTRMDMQSEVDYSSYPWDNNSIWHDQSAMLTNGDFEINSIPPIVLDFPKYVTQEVETSYSQESFIEFPSGYSQEYPQSHYDASQGVDRPMNFDDMISGQSF</sequence>
<dbReference type="PANTHER" id="PTHR10270:SF161">
    <property type="entry name" value="SEX-DETERMINING REGION Y PROTEIN"/>
    <property type="match status" value="1"/>
</dbReference>
<dbReference type="GO" id="GO:0001228">
    <property type="term" value="F:DNA-binding transcription activator activity, RNA polymerase II-specific"/>
    <property type="evidence" value="ECO:0007669"/>
    <property type="project" value="TreeGrafter"/>
</dbReference>
<dbReference type="CDD" id="cd01389">
    <property type="entry name" value="HMG-box_ROX1-like"/>
    <property type="match status" value="1"/>
</dbReference>
<feature type="compositionally biased region" description="Polar residues" evidence="4">
    <location>
        <begin position="38"/>
        <end position="56"/>
    </location>
</feature>
<dbReference type="SMART" id="SM00398">
    <property type="entry name" value="HMG"/>
    <property type="match status" value="1"/>
</dbReference>
<name>A0A0W0EZE4_MONRR</name>
<keyword evidence="1 3" id="KW-0238">DNA-binding</keyword>
<dbReference type="Proteomes" id="UP000054988">
    <property type="component" value="Unassembled WGS sequence"/>
</dbReference>
<dbReference type="Pfam" id="PF00505">
    <property type="entry name" value="HMG_box"/>
    <property type="match status" value="1"/>
</dbReference>
<dbReference type="Gene3D" id="1.10.30.10">
    <property type="entry name" value="High mobility group box domain"/>
    <property type="match status" value="1"/>
</dbReference>
<keyword evidence="2" id="KW-0804">Transcription</keyword>
<evidence type="ECO:0000256" key="4">
    <source>
        <dbReference type="SAM" id="MobiDB-lite"/>
    </source>
</evidence>
<accession>A0A0W0EZE4</accession>
<feature type="compositionally biased region" description="Basic and acidic residues" evidence="4">
    <location>
        <begin position="110"/>
        <end position="123"/>
    </location>
</feature>
<dbReference type="GO" id="GO:0030154">
    <property type="term" value="P:cell differentiation"/>
    <property type="evidence" value="ECO:0007669"/>
    <property type="project" value="TreeGrafter"/>
</dbReference>
<comment type="caution">
    <text evidence="6">The sequence shown here is derived from an EMBL/GenBank/DDBJ whole genome shotgun (WGS) entry which is preliminary data.</text>
</comment>
<feature type="region of interest" description="Disordered" evidence="4">
    <location>
        <begin position="143"/>
        <end position="165"/>
    </location>
</feature>
<proteinExistence type="predicted"/>
<dbReference type="EMBL" id="LATX01002436">
    <property type="protein sequence ID" value="KTB29298.1"/>
    <property type="molecule type" value="Genomic_DNA"/>
</dbReference>
<evidence type="ECO:0000256" key="3">
    <source>
        <dbReference type="PROSITE-ProRule" id="PRU00267"/>
    </source>
</evidence>
<evidence type="ECO:0000256" key="1">
    <source>
        <dbReference type="ARBA" id="ARBA00023125"/>
    </source>
</evidence>
<dbReference type="GO" id="GO:0005634">
    <property type="term" value="C:nucleus"/>
    <property type="evidence" value="ECO:0007669"/>
    <property type="project" value="UniProtKB-UniRule"/>
</dbReference>
<dbReference type="InterPro" id="IPR036910">
    <property type="entry name" value="HMG_box_dom_sf"/>
</dbReference>
<dbReference type="SUPFAM" id="SSF47095">
    <property type="entry name" value="HMG-box"/>
    <property type="match status" value="1"/>
</dbReference>
<keyword evidence="3" id="KW-0539">Nucleus</keyword>
<feature type="region of interest" description="Disordered" evidence="4">
    <location>
        <begin position="1"/>
        <end position="123"/>
    </location>
</feature>
<gene>
    <name evidence="6" type="ORF">WG66_18124</name>
</gene>
<dbReference type="PANTHER" id="PTHR10270">
    <property type="entry name" value="SOX TRANSCRIPTION FACTOR"/>
    <property type="match status" value="1"/>
</dbReference>
<feature type="compositionally biased region" description="Low complexity" evidence="4">
    <location>
        <begin position="369"/>
        <end position="384"/>
    </location>
</feature>
<evidence type="ECO:0000313" key="7">
    <source>
        <dbReference type="Proteomes" id="UP000054988"/>
    </source>
</evidence>
<feature type="region of interest" description="Disordered" evidence="4">
    <location>
        <begin position="195"/>
        <end position="230"/>
    </location>
</feature>
<feature type="region of interest" description="Disordered" evidence="4">
    <location>
        <begin position="369"/>
        <end position="389"/>
    </location>
</feature>
<reference evidence="6 7" key="1">
    <citation type="submission" date="2015-12" db="EMBL/GenBank/DDBJ databases">
        <title>Draft genome sequence of Moniliophthora roreri, the causal agent of frosty pod rot of cacao.</title>
        <authorList>
            <person name="Aime M.C."/>
            <person name="Diaz-Valderrama J.R."/>
            <person name="Kijpornyongpan T."/>
            <person name="Phillips-Mora W."/>
        </authorList>
    </citation>
    <scope>NUCLEOTIDE SEQUENCE [LARGE SCALE GENOMIC DNA]</scope>
    <source>
        <strain evidence="6 7">MCA 2952</strain>
    </source>
</reference>
<dbReference type="InterPro" id="IPR009071">
    <property type="entry name" value="HMG_box_dom"/>
</dbReference>
<organism evidence="6 7">
    <name type="scientific">Moniliophthora roreri</name>
    <name type="common">Frosty pod rot fungus</name>
    <name type="synonym">Monilia roreri</name>
    <dbReference type="NCBI Taxonomy" id="221103"/>
    <lineage>
        <taxon>Eukaryota</taxon>
        <taxon>Fungi</taxon>
        <taxon>Dikarya</taxon>
        <taxon>Basidiomycota</taxon>
        <taxon>Agaricomycotina</taxon>
        <taxon>Agaricomycetes</taxon>
        <taxon>Agaricomycetidae</taxon>
        <taxon>Agaricales</taxon>
        <taxon>Marasmiineae</taxon>
        <taxon>Marasmiaceae</taxon>
        <taxon>Moniliophthora</taxon>
    </lineage>
</organism>
<feature type="DNA-binding region" description="HMG box" evidence="3">
    <location>
        <begin position="123"/>
        <end position="200"/>
    </location>
</feature>
<dbReference type="PROSITE" id="PS50118">
    <property type="entry name" value="HMG_BOX_2"/>
    <property type="match status" value="1"/>
</dbReference>
<feature type="domain" description="HMG box" evidence="5">
    <location>
        <begin position="123"/>
        <end position="200"/>
    </location>
</feature>
<evidence type="ECO:0000259" key="5">
    <source>
        <dbReference type="PROSITE" id="PS50118"/>
    </source>
</evidence>
<dbReference type="eggNOG" id="KOG0527">
    <property type="taxonomic scope" value="Eukaryota"/>
</dbReference>
<feature type="compositionally biased region" description="Low complexity" evidence="4">
    <location>
        <begin position="62"/>
        <end position="72"/>
    </location>
</feature>
<feature type="compositionally biased region" description="Low complexity" evidence="4">
    <location>
        <begin position="79"/>
        <end position="97"/>
    </location>
</feature>
<evidence type="ECO:0000256" key="2">
    <source>
        <dbReference type="ARBA" id="ARBA00023163"/>
    </source>
</evidence>
<dbReference type="AlphaFoldDB" id="A0A0W0EZE4"/>
<feature type="compositionally biased region" description="Basic and acidic residues" evidence="4">
    <location>
        <begin position="1"/>
        <end position="10"/>
    </location>
</feature>
<dbReference type="GO" id="GO:0000978">
    <property type="term" value="F:RNA polymerase II cis-regulatory region sequence-specific DNA binding"/>
    <property type="evidence" value="ECO:0007669"/>
    <property type="project" value="TreeGrafter"/>
</dbReference>
<dbReference type="InterPro" id="IPR050140">
    <property type="entry name" value="SRY-related_HMG-box_TF-like"/>
</dbReference>
<protein>
    <recommendedName>
        <fullName evidence="5">HMG box domain-containing protein</fullName>
    </recommendedName>
</protein>
<evidence type="ECO:0000313" key="6">
    <source>
        <dbReference type="EMBL" id="KTB29298.1"/>
    </source>
</evidence>